<reference evidence="3 4" key="1">
    <citation type="submission" date="2023-01" db="EMBL/GenBank/DDBJ databases">
        <title>Analysis of 21 Apiospora genomes using comparative genomics revels a genus with tremendous synthesis potential of carbohydrate active enzymes and secondary metabolites.</title>
        <authorList>
            <person name="Sorensen T."/>
        </authorList>
    </citation>
    <scope>NUCLEOTIDE SEQUENCE [LARGE SCALE GENOMIC DNA]</scope>
    <source>
        <strain evidence="3 4">CBS 117206</strain>
    </source>
</reference>
<protein>
    <submittedName>
        <fullName evidence="3">Uncharacterized protein</fullName>
    </submittedName>
</protein>
<dbReference type="Proteomes" id="UP001392437">
    <property type="component" value="Unassembled WGS sequence"/>
</dbReference>
<feature type="compositionally biased region" description="Low complexity" evidence="1">
    <location>
        <begin position="131"/>
        <end position="157"/>
    </location>
</feature>
<evidence type="ECO:0000313" key="3">
    <source>
        <dbReference type="EMBL" id="KAK8100635.1"/>
    </source>
</evidence>
<dbReference type="AlphaFoldDB" id="A0AAW0QBQ8"/>
<keyword evidence="4" id="KW-1185">Reference proteome</keyword>
<evidence type="ECO:0000256" key="1">
    <source>
        <dbReference type="SAM" id="MobiDB-lite"/>
    </source>
</evidence>
<dbReference type="EMBL" id="JAQQWP010000009">
    <property type="protein sequence ID" value="KAK8100635.1"/>
    <property type="molecule type" value="Genomic_DNA"/>
</dbReference>
<sequence length="175" mass="18218">MRLLSLFVSLALSILPCAVVADGTFLTPGGDAGKTTLYTGEKFDVEWAGTAAYSILSLGYYSSSNITIKWLISNSPNYPTSYTWTPRPALDGFSSWEQDQFFLYIVNGTNFGAPFQSPAFTIRKKATTTSASTTVGSTAAAPTTVPAASPTPSGASSETQQSVGASDSANIDAGG</sequence>
<evidence type="ECO:0000313" key="4">
    <source>
        <dbReference type="Proteomes" id="UP001392437"/>
    </source>
</evidence>
<proteinExistence type="predicted"/>
<accession>A0AAW0QBQ8</accession>
<name>A0AAW0QBQ8_9PEZI</name>
<feature type="compositionally biased region" description="Polar residues" evidence="1">
    <location>
        <begin position="158"/>
        <end position="169"/>
    </location>
</feature>
<evidence type="ECO:0000256" key="2">
    <source>
        <dbReference type="SAM" id="SignalP"/>
    </source>
</evidence>
<comment type="caution">
    <text evidence="3">The sequence shown here is derived from an EMBL/GenBank/DDBJ whole genome shotgun (WGS) entry which is preliminary data.</text>
</comment>
<feature type="region of interest" description="Disordered" evidence="1">
    <location>
        <begin position="131"/>
        <end position="175"/>
    </location>
</feature>
<feature type="signal peptide" evidence="2">
    <location>
        <begin position="1"/>
        <end position="21"/>
    </location>
</feature>
<organism evidence="3 4">
    <name type="scientific">Apiospora kogelbergensis</name>
    <dbReference type="NCBI Taxonomy" id="1337665"/>
    <lineage>
        <taxon>Eukaryota</taxon>
        <taxon>Fungi</taxon>
        <taxon>Dikarya</taxon>
        <taxon>Ascomycota</taxon>
        <taxon>Pezizomycotina</taxon>
        <taxon>Sordariomycetes</taxon>
        <taxon>Xylariomycetidae</taxon>
        <taxon>Amphisphaeriales</taxon>
        <taxon>Apiosporaceae</taxon>
        <taxon>Apiospora</taxon>
    </lineage>
</organism>
<feature type="chain" id="PRO_5043855620" evidence="2">
    <location>
        <begin position="22"/>
        <end position="175"/>
    </location>
</feature>
<gene>
    <name evidence="3" type="ORF">PG999_011009</name>
</gene>
<keyword evidence="2" id="KW-0732">Signal</keyword>